<dbReference type="Proteomes" id="UP001304671">
    <property type="component" value="Unassembled WGS sequence"/>
</dbReference>
<gene>
    <name evidence="2" type="ORF">VB264_23810</name>
</gene>
<evidence type="ECO:0000256" key="1">
    <source>
        <dbReference type="SAM" id="Phobius"/>
    </source>
</evidence>
<name>A0ABU5QUS6_9BACT</name>
<feature type="transmembrane region" description="Helical" evidence="1">
    <location>
        <begin position="108"/>
        <end position="128"/>
    </location>
</feature>
<keyword evidence="3" id="KW-1185">Reference proteome</keyword>
<sequence length="138" mass="15922">MRRLLAIIVSPLAGCLGVAIAFIIFFGAKNKLELSTLVYIHIYIYFISLIIQISLVETCLYIYSAFWEVNLKTYLGVAVIYSLAFTIYLTQITLLEPDVQPTLFDTDLFVFVVAYSLANIFCYYHLFFKHQENNHENV</sequence>
<keyword evidence="1" id="KW-1133">Transmembrane helix</keyword>
<comment type="caution">
    <text evidence="2">The sequence shown here is derived from an EMBL/GenBank/DDBJ whole genome shotgun (WGS) entry which is preliminary data.</text>
</comment>
<proteinExistence type="predicted"/>
<dbReference type="EMBL" id="JAYFUL010000071">
    <property type="protein sequence ID" value="MEA5260846.1"/>
    <property type="molecule type" value="Genomic_DNA"/>
</dbReference>
<evidence type="ECO:0000313" key="3">
    <source>
        <dbReference type="Proteomes" id="UP001304671"/>
    </source>
</evidence>
<evidence type="ECO:0000313" key="2">
    <source>
        <dbReference type="EMBL" id="MEA5260846.1"/>
    </source>
</evidence>
<organism evidence="2 3">
    <name type="scientific">Arcicella aquatica</name>
    <dbReference type="NCBI Taxonomy" id="217141"/>
    <lineage>
        <taxon>Bacteria</taxon>
        <taxon>Pseudomonadati</taxon>
        <taxon>Bacteroidota</taxon>
        <taxon>Cytophagia</taxon>
        <taxon>Cytophagales</taxon>
        <taxon>Flectobacillaceae</taxon>
        <taxon>Arcicella</taxon>
    </lineage>
</organism>
<feature type="transmembrane region" description="Helical" evidence="1">
    <location>
        <begin position="37"/>
        <end position="63"/>
    </location>
</feature>
<keyword evidence="1" id="KW-0812">Transmembrane</keyword>
<keyword evidence="1" id="KW-0472">Membrane</keyword>
<reference evidence="2 3" key="1">
    <citation type="submission" date="2023-12" db="EMBL/GenBank/DDBJ databases">
        <title>Novel species of the genus Arcicella isolated from rivers.</title>
        <authorList>
            <person name="Lu H."/>
        </authorList>
    </citation>
    <scope>NUCLEOTIDE SEQUENCE [LARGE SCALE GENOMIC DNA]</scope>
    <source>
        <strain evidence="2 3">LMG 21963</strain>
    </source>
</reference>
<protein>
    <submittedName>
        <fullName evidence="2">Uncharacterized protein</fullName>
    </submittedName>
</protein>
<accession>A0ABU5QUS6</accession>
<feature type="transmembrane region" description="Helical" evidence="1">
    <location>
        <begin position="75"/>
        <end position="96"/>
    </location>
</feature>
<dbReference type="RefSeq" id="WP_323253724.1">
    <property type="nucleotide sequence ID" value="NZ_JAYFUL010000071.1"/>
</dbReference>